<feature type="region of interest" description="Disordered" evidence="1">
    <location>
        <begin position="121"/>
        <end position="140"/>
    </location>
</feature>
<feature type="region of interest" description="Disordered" evidence="1">
    <location>
        <begin position="85"/>
        <end position="105"/>
    </location>
</feature>
<feature type="compositionally biased region" description="Polar residues" evidence="1">
    <location>
        <begin position="1002"/>
        <end position="1012"/>
    </location>
</feature>
<feature type="compositionally biased region" description="Basic and acidic residues" evidence="1">
    <location>
        <begin position="85"/>
        <end position="96"/>
    </location>
</feature>
<name>A0AAE0YJH4_9GAST</name>
<feature type="region of interest" description="Disordered" evidence="1">
    <location>
        <begin position="931"/>
        <end position="952"/>
    </location>
</feature>
<evidence type="ECO:0000256" key="1">
    <source>
        <dbReference type="SAM" id="MobiDB-lite"/>
    </source>
</evidence>
<feature type="region of interest" description="Disordered" evidence="1">
    <location>
        <begin position="475"/>
        <end position="569"/>
    </location>
</feature>
<dbReference type="EMBL" id="JAWDGP010006047">
    <property type="protein sequence ID" value="KAK3748107.1"/>
    <property type="molecule type" value="Genomic_DNA"/>
</dbReference>
<keyword evidence="3" id="KW-1185">Reference proteome</keyword>
<protein>
    <submittedName>
        <fullName evidence="2">Uncharacterized protein</fullName>
    </submittedName>
</protein>
<feature type="region of interest" description="Disordered" evidence="1">
    <location>
        <begin position="981"/>
        <end position="1025"/>
    </location>
</feature>
<dbReference type="Proteomes" id="UP001283361">
    <property type="component" value="Unassembled WGS sequence"/>
</dbReference>
<gene>
    <name evidence="2" type="ORF">RRG08_040588</name>
</gene>
<feature type="compositionally biased region" description="Polar residues" evidence="1">
    <location>
        <begin position="416"/>
        <end position="425"/>
    </location>
</feature>
<feature type="compositionally biased region" description="Basic and acidic residues" evidence="1">
    <location>
        <begin position="121"/>
        <end position="130"/>
    </location>
</feature>
<reference evidence="2" key="1">
    <citation type="journal article" date="2023" name="G3 (Bethesda)">
        <title>A reference genome for the long-term kleptoplast-retaining sea slug Elysia crispata morphotype clarki.</title>
        <authorList>
            <person name="Eastman K.E."/>
            <person name="Pendleton A.L."/>
            <person name="Shaikh M.A."/>
            <person name="Suttiyut T."/>
            <person name="Ogas R."/>
            <person name="Tomko P."/>
            <person name="Gavelis G."/>
            <person name="Widhalm J.R."/>
            <person name="Wisecaver J.H."/>
        </authorList>
    </citation>
    <scope>NUCLEOTIDE SEQUENCE</scope>
    <source>
        <strain evidence="2">ECLA1</strain>
    </source>
</reference>
<dbReference type="AlphaFoldDB" id="A0AAE0YJH4"/>
<organism evidence="2 3">
    <name type="scientific">Elysia crispata</name>
    <name type="common">lettuce slug</name>
    <dbReference type="NCBI Taxonomy" id="231223"/>
    <lineage>
        <taxon>Eukaryota</taxon>
        <taxon>Metazoa</taxon>
        <taxon>Spiralia</taxon>
        <taxon>Lophotrochozoa</taxon>
        <taxon>Mollusca</taxon>
        <taxon>Gastropoda</taxon>
        <taxon>Heterobranchia</taxon>
        <taxon>Euthyneura</taxon>
        <taxon>Panpulmonata</taxon>
        <taxon>Sacoglossa</taxon>
        <taxon>Placobranchoidea</taxon>
        <taxon>Plakobranchidae</taxon>
        <taxon>Elysia</taxon>
    </lineage>
</organism>
<evidence type="ECO:0000313" key="3">
    <source>
        <dbReference type="Proteomes" id="UP001283361"/>
    </source>
</evidence>
<comment type="caution">
    <text evidence="2">The sequence shown here is derived from an EMBL/GenBank/DDBJ whole genome shotgun (WGS) entry which is preliminary data.</text>
</comment>
<accession>A0AAE0YJH4</accession>
<sequence>MDRTKTFAIRAMERTKDFRYQSHGKDQRLSRSEPWKGPKTFVIRAMERTKDFRHQSYGKDQRLSPPESWKGPKTFAIRAMERTKDFRHQSHGKDQRLSPSEPWKGPKTFAIRAMERTKDFCDQSHGKDQRLSPSEPWTGPKTFAIRAMERTKDFCDQSHGKDQRLSRSEPWKGPKTFVIRAMERTKDFRHQSHGKDQRLSVSEPLKRTKYFRVSFKCLKQKIPSPTASDDNIAFDKREREFYLRKAKQVNEEKNVIRNRSLNYRGMHARAFYSINESAVPYDERRYFRSPVDKRKNKVTSMIDSNKKGYGEAQLKSKSKVSTAKPKKKGSVQVSFERAEDIPVTYTDRWNLLGRMINWMSSPPMDAIPENTLELEQCDSNLNRKPADNENEKKQPQSLAVIEEEVNAESSDPDVYTHNTVFTNPDNPGRERSQSPLDTIAGSSLSSVQLELTLSPEGLGCDTAEAAGEIELKPGSASLTSPCLRESKGETATREELGSTGGKKSTQVAPKTEFSEVIPDRSSFQSATQEIPDARPHQRGVVNLPNKARRPRAITTEHMHSSTGQPRDLFEPLDKKQTFHICENDGRKNSTYFSKTSKSTNDMRSFRQFYYYPVVDWRSGEVYRMSTDHGEFRPRFLRKSHYMEKMVKEYGLNDYFFLDQETSGFHDSPTPVQVKSEYFGSKKTFVDSNKFSCRAPLRSRACMELGKDQVSDVSPEICSRSRLEPSDYIQENRPRLDGTDSSSRFGKLLQAAAHRVRRSAVIPCCDGCVCPAEILSESSNCCSCCGRLSSRERRCKQQQLVDSPCDRSNQTTALRYTTVGPGVDRIKNFLSTCRAVVDHENTDEDVEMPVQILREYDINRGGNARHCLSFSPSLKNHSTTFCEGSFSPAASEISSELIVHRRMGLSTCSSEVVNLASERLLPYDSSIALEDASSTVGPGPSTEAPRFISPGRLRNLQPGPISGIFEHTMLEGGSPFSPHLDRNVSAWTRSTPSSEERTSVRSGESSWGWQTSHDSVEMGQPDQEDKTDITWAETLNESGIFSKDSRLPSILESAWMVSRW</sequence>
<evidence type="ECO:0000313" key="2">
    <source>
        <dbReference type="EMBL" id="KAK3748107.1"/>
    </source>
</evidence>
<feature type="compositionally biased region" description="Basic and acidic residues" evidence="1">
    <location>
        <begin position="484"/>
        <end position="496"/>
    </location>
</feature>
<feature type="region of interest" description="Disordered" evidence="1">
    <location>
        <begin position="407"/>
        <end position="438"/>
    </location>
</feature>
<proteinExistence type="predicted"/>
<feature type="region of interest" description="Disordered" evidence="1">
    <location>
        <begin position="308"/>
        <end position="329"/>
    </location>
</feature>